<dbReference type="EMBL" id="RSCL01000030">
    <property type="protein sequence ID" value="RUS97956.1"/>
    <property type="molecule type" value="Genomic_DNA"/>
</dbReference>
<evidence type="ECO:0000313" key="3">
    <source>
        <dbReference type="EMBL" id="RUS97956.1"/>
    </source>
</evidence>
<organism evidence="3 4">
    <name type="scientific">Dulcicalothrix desertica PCC 7102</name>
    <dbReference type="NCBI Taxonomy" id="232991"/>
    <lineage>
        <taxon>Bacteria</taxon>
        <taxon>Bacillati</taxon>
        <taxon>Cyanobacteriota</taxon>
        <taxon>Cyanophyceae</taxon>
        <taxon>Nostocales</taxon>
        <taxon>Calotrichaceae</taxon>
        <taxon>Dulcicalothrix</taxon>
    </lineage>
</organism>
<dbReference type="InterPro" id="IPR013216">
    <property type="entry name" value="Methyltransf_11"/>
</dbReference>
<reference evidence="3" key="1">
    <citation type="submission" date="2018-12" db="EMBL/GenBank/DDBJ databases">
        <authorList>
            <person name="Will S."/>
            <person name="Neumann-Schaal M."/>
            <person name="Henke P."/>
        </authorList>
    </citation>
    <scope>NUCLEOTIDE SEQUENCE</scope>
    <source>
        <strain evidence="3">PCC 7102</strain>
    </source>
</reference>
<dbReference type="Gene3D" id="3.40.50.150">
    <property type="entry name" value="Vaccinia Virus protein VP39"/>
    <property type="match status" value="1"/>
</dbReference>
<comment type="caution">
    <text evidence="3">The sequence shown here is derived from an EMBL/GenBank/DDBJ whole genome shotgun (WGS) entry which is preliminary data.</text>
</comment>
<keyword evidence="1 3" id="KW-0808">Transferase</keyword>
<dbReference type="GO" id="GO:0003838">
    <property type="term" value="F:sterol 24-C-methyltransferase activity"/>
    <property type="evidence" value="ECO:0007669"/>
    <property type="project" value="TreeGrafter"/>
</dbReference>
<dbReference type="GO" id="GO:0032259">
    <property type="term" value="P:methylation"/>
    <property type="evidence" value="ECO:0007669"/>
    <property type="project" value="UniProtKB-KW"/>
</dbReference>
<evidence type="ECO:0000259" key="2">
    <source>
        <dbReference type="Pfam" id="PF08241"/>
    </source>
</evidence>
<feature type="domain" description="Methyltransferase type 11" evidence="2">
    <location>
        <begin position="45"/>
        <end position="140"/>
    </location>
</feature>
<evidence type="ECO:0000256" key="1">
    <source>
        <dbReference type="ARBA" id="ARBA00022679"/>
    </source>
</evidence>
<dbReference type="Proteomes" id="UP000271624">
    <property type="component" value="Unassembled WGS sequence"/>
</dbReference>
<dbReference type="Pfam" id="PF08241">
    <property type="entry name" value="Methyltransf_11"/>
    <property type="match status" value="1"/>
</dbReference>
<dbReference type="InterPro" id="IPR050447">
    <property type="entry name" value="Erg6_SMT_methyltransf"/>
</dbReference>
<accession>A0A3S1IIR3</accession>
<reference evidence="3" key="2">
    <citation type="journal article" date="2019" name="Genome Biol. Evol.">
        <title>Day and night: Metabolic profiles and evolutionary relationships of six axenic non-marine cyanobacteria.</title>
        <authorList>
            <person name="Will S.E."/>
            <person name="Henke P."/>
            <person name="Boedeker C."/>
            <person name="Huang S."/>
            <person name="Brinkmann H."/>
            <person name="Rohde M."/>
            <person name="Jarek M."/>
            <person name="Friedl T."/>
            <person name="Seufert S."/>
            <person name="Schumacher M."/>
            <person name="Overmann J."/>
            <person name="Neumann-Schaal M."/>
            <person name="Petersen J."/>
        </authorList>
    </citation>
    <scope>NUCLEOTIDE SEQUENCE [LARGE SCALE GENOMIC DNA]</scope>
    <source>
        <strain evidence="3">PCC 7102</strain>
    </source>
</reference>
<protein>
    <submittedName>
        <fullName evidence="3">Putative methyltransferase</fullName>
    </submittedName>
</protein>
<evidence type="ECO:0000313" key="4">
    <source>
        <dbReference type="Proteomes" id="UP000271624"/>
    </source>
</evidence>
<dbReference type="AlphaFoldDB" id="A0A3S1IIR3"/>
<dbReference type="SUPFAM" id="SSF53335">
    <property type="entry name" value="S-adenosyl-L-methionine-dependent methyltransferases"/>
    <property type="match status" value="1"/>
</dbReference>
<name>A0A3S1IIR3_9CYAN</name>
<dbReference type="PANTHER" id="PTHR44068">
    <property type="entry name" value="ZGC:194242"/>
    <property type="match status" value="1"/>
</dbReference>
<keyword evidence="4" id="KW-1185">Reference proteome</keyword>
<dbReference type="GO" id="GO:0016126">
    <property type="term" value="P:sterol biosynthetic process"/>
    <property type="evidence" value="ECO:0007669"/>
    <property type="project" value="TreeGrafter"/>
</dbReference>
<dbReference type="PANTHER" id="PTHR44068:SF1">
    <property type="entry name" value="HYPOTHETICAL LOC100005854"/>
    <property type="match status" value="1"/>
</dbReference>
<gene>
    <name evidence="3" type="ORF">DSM106972_081750</name>
</gene>
<keyword evidence="3" id="KW-0489">Methyltransferase</keyword>
<sequence length="229" mass="26007">MNYGYVNLEQEIKLLLSDYEQEELYSAQLYHHVANAIPLNGLDVLEVGCGRGGGSSYIARYLHPKTMTGVDFSERNIKFCQKNHVIPQLNFCIGDAESLEFADSSFDAVVNVESSHCYASIENFFSGVYKVLRPNGHFLFADFRSKDEIDNIKGLLQSSGFKILKSELITDNVVKAMDLDNGRKLTLIKQNAPKYLQKLLSWFAGCQESPIYKALKNRDVEYFCYVLQK</sequence>
<dbReference type="InterPro" id="IPR029063">
    <property type="entry name" value="SAM-dependent_MTases_sf"/>
</dbReference>
<proteinExistence type="predicted"/>
<dbReference type="CDD" id="cd02440">
    <property type="entry name" value="AdoMet_MTases"/>
    <property type="match status" value="1"/>
</dbReference>